<dbReference type="PANTHER" id="PTHR21058:SF0">
    <property type="entry name" value="6,7-DIMETHYL-8-RIBITYLLUMAZINE SYNTHASE"/>
    <property type="match status" value="1"/>
</dbReference>
<evidence type="ECO:0000256" key="8">
    <source>
        <dbReference type="HAMAP-Rule" id="MF_00178"/>
    </source>
</evidence>
<dbReference type="HAMAP" id="MF_00178">
    <property type="entry name" value="Lumazine_synth"/>
    <property type="match status" value="1"/>
</dbReference>
<feature type="binding site" evidence="8">
    <location>
        <position position="113"/>
    </location>
    <ligand>
        <name>5-amino-6-(D-ribitylamino)uracil</name>
        <dbReference type="ChEBI" id="CHEBI:15934"/>
    </ligand>
</feature>
<protein>
    <recommendedName>
        <fullName evidence="7 8">6,7-dimethyl-8-ribityllumazine synthase</fullName>
        <shortName evidence="8">DMRL synthase</shortName>
        <shortName evidence="8">LS</shortName>
        <shortName evidence="8">Lumazine synthase</shortName>
        <ecNumber evidence="3 8">2.5.1.78</ecNumber>
    </recommendedName>
</protein>
<dbReference type="FunCoup" id="A0A7G1G5U9">
    <property type="interactions" value="373"/>
</dbReference>
<keyword evidence="5 8" id="KW-0808">Transferase</keyword>
<keyword evidence="10" id="KW-1185">Reference proteome</keyword>
<dbReference type="Gene3D" id="3.40.50.960">
    <property type="entry name" value="Lumazine/riboflavin synthase"/>
    <property type="match status" value="1"/>
</dbReference>
<dbReference type="EC" id="2.5.1.78" evidence="3 8"/>
<evidence type="ECO:0000256" key="6">
    <source>
        <dbReference type="ARBA" id="ARBA00048785"/>
    </source>
</evidence>
<dbReference type="UniPathway" id="UPA00275">
    <property type="reaction ID" value="UER00404"/>
</dbReference>
<dbReference type="Pfam" id="PF00885">
    <property type="entry name" value="DMRL_synthase"/>
    <property type="match status" value="1"/>
</dbReference>
<dbReference type="NCBIfam" id="TIGR00114">
    <property type="entry name" value="lumazine-synth"/>
    <property type="match status" value="1"/>
</dbReference>
<proteinExistence type="inferred from homology"/>
<dbReference type="GO" id="GO:0005829">
    <property type="term" value="C:cytosol"/>
    <property type="evidence" value="ECO:0007669"/>
    <property type="project" value="TreeGrafter"/>
</dbReference>
<feature type="binding site" evidence="8">
    <location>
        <begin position="56"/>
        <end position="58"/>
    </location>
    <ligand>
        <name>5-amino-6-(D-ribitylamino)uracil</name>
        <dbReference type="ChEBI" id="CHEBI:15934"/>
    </ligand>
</feature>
<dbReference type="SUPFAM" id="SSF52121">
    <property type="entry name" value="Lumazine synthase"/>
    <property type="match status" value="1"/>
</dbReference>
<accession>A0A7G1G5U9</accession>
<reference evidence="9 10" key="1">
    <citation type="submission" date="2018-06" db="EMBL/GenBank/DDBJ databases">
        <title>Genome sequencing of Oceanotoga sp. sy52.</title>
        <authorList>
            <person name="Mori K."/>
        </authorList>
    </citation>
    <scope>NUCLEOTIDE SEQUENCE [LARGE SCALE GENOMIC DNA]</scope>
    <source>
        <strain evidence="10">sy52</strain>
    </source>
</reference>
<evidence type="ECO:0000256" key="1">
    <source>
        <dbReference type="ARBA" id="ARBA00004917"/>
    </source>
</evidence>
<comment type="similarity">
    <text evidence="2 8">Belongs to the DMRL synthase family.</text>
</comment>
<dbReference type="FunFam" id="3.40.50.960:FF:000001">
    <property type="entry name" value="6,7-dimethyl-8-ribityllumazine synthase"/>
    <property type="match status" value="1"/>
</dbReference>
<comment type="catalytic activity">
    <reaction evidence="6 8">
        <text>(2S)-2-hydroxy-3-oxobutyl phosphate + 5-amino-6-(D-ribitylamino)uracil = 6,7-dimethyl-8-(1-D-ribityl)lumazine + phosphate + 2 H2O + H(+)</text>
        <dbReference type="Rhea" id="RHEA:26152"/>
        <dbReference type="ChEBI" id="CHEBI:15377"/>
        <dbReference type="ChEBI" id="CHEBI:15378"/>
        <dbReference type="ChEBI" id="CHEBI:15934"/>
        <dbReference type="ChEBI" id="CHEBI:43474"/>
        <dbReference type="ChEBI" id="CHEBI:58201"/>
        <dbReference type="ChEBI" id="CHEBI:58830"/>
        <dbReference type="EC" id="2.5.1.78"/>
    </reaction>
</comment>
<gene>
    <name evidence="8 9" type="primary">ribH</name>
    <name evidence="9" type="ORF">OSSY52_16560</name>
</gene>
<evidence type="ECO:0000313" key="10">
    <source>
        <dbReference type="Proteomes" id="UP000516361"/>
    </source>
</evidence>
<evidence type="ECO:0000256" key="2">
    <source>
        <dbReference type="ARBA" id="ARBA00007424"/>
    </source>
</evidence>
<dbReference type="InParanoid" id="A0A7G1G5U9"/>
<dbReference type="InterPro" id="IPR002180">
    <property type="entry name" value="LS/RS"/>
</dbReference>
<comment type="pathway">
    <text evidence="1 8">Cofactor biosynthesis; riboflavin biosynthesis; riboflavin from 2-hydroxy-3-oxobutyl phosphate and 5-amino-6-(D-ribitylamino)uracil: step 1/2.</text>
</comment>
<evidence type="ECO:0000256" key="5">
    <source>
        <dbReference type="ARBA" id="ARBA00022679"/>
    </source>
</evidence>
<dbReference type="PANTHER" id="PTHR21058">
    <property type="entry name" value="6,7-DIMETHYL-8-RIBITYLLUMAZINE SYNTHASE DMRL SYNTHASE LUMAZINE SYNTHASE"/>
    <property type="match status" value="1"/>
</dbReference>
<dbReference type="InterPro" id="IPR034964">
    <property type="entry name" value="LS"/>
</dbReference>
<dbReference type="GO" id="GO:0009231">
    <property type="term" value="P:riboflavin biosynthetic process"/>
    <property type="evidence" value="ECO:0007669"/>
    <property type="project" value="UniProtKB-UniRule"/>
</dbReference>
<dbReference type="KEGG" id="ocy:OSSY52_16560"/>
<dbReference type="InterPro" id="IPR036467">
    <property type="entry name" value="LS/RS_sf"/>
</dbReference>
<dbReference type="GO" id="GO:0009349">
    <property type="term" value="C:riboflavin synthase complex"/>
    <property type="evidence" value="ECO:0007669"/>
    <property type="project" value="UniProtKB-UniRule"/>
</dbReference>
<dbReference type="GO" id="GO:0000906">
    <property type="term" value="F:6,7-dimethyl-8-ribityllumazine synthase activity"/>
    <property type="evidence" value="ECO:0007669"/>
    <property type="project" value="UniProtKB-UniRule"/>
</dbReference>
<evidence type="ECO:0000256" key="7">
    <source>
        <dbReference type="ARBA" id="ARBA00072606"/>
    </source>
</evidence>
<evidence type="ECO:0000256" key="4">
    <source>
        <dbReference type="ARBA" id="ARBA00022619"/>
    </source>
</evidence>
<feature type="binding site" evidence="8">
    <location>
        <position position="22"/>
    </location>
    <ligand>
        <name>5-amino-6-(D-ribitylamino)uracil</name>
        <dbReference type="ChEBI" id="CHEBI:15934"/>
    </ligand>
</feature>
<sequence length="155" mass="17129">MNIFEGNYKLSNEKVGIVISRFNSNITTELLEGAKDCLIRHGLNEKNIDVYYVPGSFEVPFLVKQLVKTKKYNGLIALSAVIRGETYHFEVVSNEISKGISQINLTSDIPITFGVITADTVEQALNRAGIKSGNKGFDAAMALVEMMNLNKIIKD</sequence>
<evidence type="ECO:0000313" key="9">
    <source>
        <dbReference type="EMBL" id="BBE31515.1"/>
    </source>
</evidence>
<name>A0A7G1G5U9_9BACT</name>
<evidence type="ECO:0000256" key="3">
    <source>
        <dbReference type="ARBA" id="ARBA00012664"/>
    </source>
</evidence>
<feature type="binding site" evidence="8">
    <location>
        <begin position="85"/>
        <end position="86"/>
    </location>
    <ligand>
        <name>(2S)-2-hydroxy-3-oxobutyl phosphate</name>
        <dbReference type="ChEBI" id="CHEBI:58830"/>
    </ligand>
</feature>
<feature type="active site" description="Proton donor" evidence="8">
    <location>
        <position position="88"/>
    </location>
</feature>
<organism evidence="9 10">
    <name type="scientific">Tepiditoga spiralis</name>
    <dbReference type="NCBI Taxonomy" id="2108365"/>
    <lineage>
        <taxon>Bacteria</taxon>
        <taxon>Thermotogati</taxon>
        <taxon>Thermotogota</taxon>
        <taxon>Thermotogae</taxon>
        <taxon>Petrotogales</taxon>
        <taxon>Petrotogaceae</taxon>
        <taxon>Tepiditoga</taxon>
    </lineage>
</organism>
<comment type="function">
    <text evidence="8">Catalyzes the formation of 6,7-dimethyl-8-ribityllumazine by condensation of 5-amino-6-(D-ribitylamino)uracil with 3,4-dihydroxy-2-butanone 4-phosphate. This is the penultimate step in the biosynthesis of riboflavin.</text>
</comment>
<keyword evidence="4 8" id="KW-0686">Riboflavin biosynthesis</keyword>
<dbReference type="AlphaFoldDB" id="A0A7G1G5U9"/>
<dbReference type="EMBL" id="AP018712">
    <property type="protein sequence ID" value="BBE31515.1"/>
    <property type="molecule type" value="Genomic_DNA"/>
</dbReference>
<dbReference type="CDD" id="cd09209">
    <property type="entry name" value="Lumazine_synthase-I"/>
    <property type="match status" value="1"/>
</dbReference>
<feature type="binding site" evidence="8">
    <location>
        <position position="127"/>
    </location>
    <ligand>
        <name>(2S)-2-hydroxy-3-oxobutyl phosphate</name>
        <dbReference type="ChEBI" id="CHEBI:58830"/>
    </ligand>
</feature>
<feature type="binding site" evidence="8">
    <location>
        <begin position="80"/>
        <end position="82"/>
    </location>
    <ligand>
        <name>5-amino-6-(D-ribitylamino)uracil</name>
        <dbReference type="ChEBI" id="CHEBI:15934"/>
    </ligand>
</feature>
<dbReference type="Proteomes" id="UP000516361">
    <property type="component" value="Chromosome"/>
</dbReference>